<keyword evidence="3 11" id="KW-0808">Transferase</keyword>
<dbReference type="InterPro" id="IPR044851">
    <property type="entry name" value="Wax_synthase"/>
</dbReference>
<keyword evidence="12" id="KW-1185">Reference proteome</keyword>
<keyword evidence="6" id="KW-0443">Lipid metabolism</keyword>
<keyword evidence="7 9" id="KW-0472">Membrane</keyword>
<comment type="similarity">
    <text evidence="2">Belongs to the wax synthase family.</text>
</comment>
<evidence type="ECO:0000256" key="3">
    <source>
        <dbReference type="ARBA" id="ARBA00022679"/>
    </source>
</evidence>
<reference evidence="12" key="1">
    <citation type="journal article" date="2018" name="Gigascience">
        <title>Genome assembly of the Pink Ipe (Handroanthus impetiginosus, Bignoniaceae), a highly valued, ecologically keystone Neotropical timber forest tree.</title>
        <authorList>
            <person name="Silva-Junior O.B."/>
            <person name="Grattapaglia D."/>
            <person name="Novaes E."/>
            <person name="Collevatti R.G."/>
        </authorList>
    </citation>
    <scope>NUCLEOTIDE SEQUENCE [LARGE SCALE GENOMIC DNA]</scope>
    <source>
        <strain evidence="12">cv. UFG-1</strain>
    </source>
</reference>
<feature type="transmembrane region" description="Helical" evidence="9">
    <location>
        <begin position="58"/>
        <end position="79"/>
    </location>
</feature>
<evidence type="ECO:0000256" key="8">
    <source>
        <dbReference type="ARBA" id="ARBA00023315"/>
    </source>
</evidence>
<evidence type="ECO:0000256" key="1">
    <source>
        <dbReference type="ARBA" id="ARBA00004141"/>
    </source>
</evidence>
<name>A0A2G9HUX1_9LAMI</name>
<evidence type="ECO:0000256" key="4">
    <source>
        <dbReference type="ARBA" id="ARBA00022692"/>
    </source>
</evidence>
<dbReference type="Pfam" id="PF13813">
    <property type="entry name" value="MBOAT_2"/>
    <property type="match status" value="1"/>
</dbReference>
<protein>
    <submittedName>
        <fullName evidence="11">Long-chain-alcohol O-fatty-acyltransferase</fullName>
        <ecNumber evidence="11">2.3.1.75</ecNumber>
    </submittedName>
</protein>
<comment type="caution">
    <text evidence="11">The sequence shown here is derived from an EMBL/GenBank/DDBJ whole genome shotgun (WGS) entry which is preliminary data.</text>
</comment>
<dbReference type="EC" id="2.3.1.75" evidence="11"/>
<feature type="transmembrane region" description="Helical" evidence="9">
    <location>
        <begin position="167"/>
        <end position="193"/>
    </location>
</feature>
<accession>A0A2G9HUX1</accession>
<feature type="transmembrane region" description="Helical" evidence="9">
    <location>
        <begin position="276"/>
        <end position="296"/>
    </location>
</feature>
<gene>
    <name evidence="11" type="ORF">CDL12_05981</name>
</gene>
<dbReference type="InterPro" id="IPR032805">
    <property type="entry name" value="Wax_synthase_dom"/>
</dbReference>
<sequence>MEEDLSNFIIVWSLILVSTCYCYGISKLAPKGTIRFFMFLPVICLFLLLPLNIKSINLVVPTAFFVTWLTTFKLLLLVFGTGPLSNPSLSLFHFVLISCLPIKLQQQPISPKKSSKKSRNKEDFNPTNNTCKIGLKPFLDLAEKGLILIFLMFLGFHKDKIPRDIVLFLICFYVYIAMELLLGVSAIIGQFLLKTKVDLPFNQPYFSTSLQDFWGYRWNRVSSNILRTVVFDPIKSQTSRVMDQKWAAALALLATFMVSDLMHEIIFYYIGRVRFGWGTTLFFLIQGLCVVIESTIKRKIDAKWQLPQVIMGPLVFGFVICMFMWIALPELLAHKVDDRALEEYVALGGFVRDLGVTWSEIGKIF</sequence>
<comment type="subcellular location">
    <subcellularLocation>
        <location evidence="1">Membrane</location>
        <topology evidence="1">Multi-pass membrane protein</topology>
    </subcellularLocation>
</comment>
<dbReference type="PANTHER" id="PTHR31595">
    <property type="entry name" value="LONG-CHAIN-ALCOHOL O-FATTY-ACYLTRANSFERASE 3-RELATED"/>
    <property type="match status" value="1"/>
</dbReference>
<evidence type="ECO:0000256" key="9">
    <source>
        <dbReference type="SAM" id="Phobius"/>
    </source>
</evidence>
<dbReference type="OrthoDB" id="1077582at2759"/>
<feature type="domain" description="Wax synthase" evidence="10">
    <location>
        <begin position="201"/>
        <end position="284"/>
    </location>
</feature>
<evidence type="ECO:0000256" key="2">
    <source>
        <dbReference type="ARBA" id="ARBA00007282"/>
    </source>
</evidence>
<dbReference type="GO" id="GO:0016020">
    <property type="term" value="C:membrane"/>
    <property type="evidence" value="ECO:0007669"/>
    <property type="project" value="UniProtKB-SubCell"/>
</dbReference>
<evidence type="ECO:0000256" key="6">
    <source>
        <dbReference type="ARBA" id="ARBA00023098"/>
    </source>
</evidence>
<dbReference type="GO" id="GO:0047196">
    <property type="term" value="F:long-chain-alcohol O-fatty-acyltransferase activity"/>
    <property type="evidence" value="ECO:0007669"/>
    <property type="project" value="UniProtKB-EC"/>
</dbReference>
<evidence type="ECO:0000256" key="5">
    <source>
        <dbReference type="ARBA" id="ARBA00022989"/>
    </source>
</evidence>
<proteinExistence type="inferred from homology"/>
<keyword evidence="4 9" id="KW-0812">Transmembrane</keyword>
<evidence type="ECO:0000313" key="11">
    <source>
        <dbReference type="EMBL" id="PIN21319.1"/>
    </source>
</evidence>
<feature type="transmembrane region" description="Helical" evidence="9">
    <location>
        <begin position="308"/>
        <end position="328"/>
    </location>
</feature>
<feature type="transmembrane region" description="Helical" evidence="9">
    <location>
        <begin position="32"/>
        <end position="51"/>
    </location>
</feature>
<feature type="transmembrane region" description="Helical" evidence="9">
    <location>
        <begin position="246"/>
        <end position="270"/>
    </location>
</feature>
<dbReference type="PANTHER" id="PTHR31595:SF77">
    <property type="entry name" value="ACYL-COA--STEROL O-ACYLTRANSFERASE 1-LIKE"/>
    <property type="match status" value="1"/>
</dbReference>
<dbReference type="GO" id="GO:0006629">
    <property type="term" value="P:lipid metabolic process"/>
    <property type="evidence" value="ECO:0007669"/>
    <property type="project" value="UniProtKB-KW"/>
</dbReference>
<evidence type="ECO:0000256" key="7">
    <source>
        <dbReference type="ARBA" id="ARBA00023136"/>
    </source>
</evidence>
<dbReference type="AlphaFoldDB" id="A0A2G9HUX1"/>
<organism evidence="11 12">
    <name type="scientific">Handroanthus impetiginosus</name>
    <dbReference type="NCBI Taxonomy" id="429701"/>
    <lineage>
        <taxon>Eukaryota</taxon>
        <taxon>Viridiplantae</taxon>
        <taxon>Streptophyta</taxon>
        <taxon>Embryophyta</taxon>
        <taxon>Tracheophyta</taxon>
        <taxon>Spermatophyta</taxon>
        <taxon>Magnoliopsida</taxon>
        <taxon>eudicotyledons</taxon>
        <taxon>Gunneridae</taxon>
        <taxon>Pentapetalae</taxon>
        <taxon>asterids</taxon>
        <taxon>lamiids</taxon>
        <taxon>Lamiales</taxon>
        <taxon>Bignoniaceae</taxon>
        <taxon>Crescentiina</taxon>
        <taxon>Tabebuia alliance</taxon>
        <taxon>Handroanthus</taxon>
    </lineage>
</organism>
<feature type="transmembrane region" description="Helical" evidence="9">
    <location>
        <begin position="7"/>
        <end position="26"/>
    </location>
</feature>
<evidence type="ECO:0000313" key="12">
    <source>
        <dbReference type="Proteomes" id="UP000231279"/>
    </source>
</evidence>
<keyword evidence="5 9" id="KW-1133">Transmembrane helix</keyword>
<dbReference type="EMBL" id="NKXS01000957">
    <property type="protein sequence ID" value="PIN21319.1"/>
    <property type="molecule type" value="Genomic_DNA"/>
</dbReference>
<evidence type="ECO:0000259" key="10">
    <source>
        <dbReference type="Pfam" id="PF13813"/>
    </source>
</evidence>
<keyword evidence="8 11" id="KW-0012">Acyltransferase</keyword>
<dbReference type="Proteomes" id="UP000231279">
    <property type="component" value="Unassembled WGS sequence"/>
</dbReference>